<reference evidence="2 3" key="1">
    <citation type="submission" date="2016-04" db="EMBL/GenBank/DDBJ databases">
        <title>First whole genome shotgun sequence of the bacterium Enteractinococcus sp. strain UASWS1574.</title>
        <authorList>
            <person name="Crovadore J."/>
            <person name="Chablais R."/>
            <person name="Lefort F."/>
        </authorList>
    </citation>
    <scope>NUCLEOTIDE SEQUENCE [LARGE SCALE GENOMIC DNA]</scope>
    <source>
        <strain evidence="2 3">UASWS1574</strain>
    </source>
</reference>
<dbReference type="Gene3D" id="3.20.20.140">
    <property type="entry name" value="Metal-dependent hydrolases"/>
    <property type="match status" value="1"/>
</dbReference>
<dbReference type="Proteomes" id="UP000078292">
    <property type="component" value="Unassembled WGS sequence"/>
</dbReference>
<dbReference type="PANTHER" id="PTHR22642:SF2">
    <property type="entry name" value="PROTEIN LONG AFTER FAR-RED 3"/>
    <property type="match status" value="1"/>
</dbReference>
<comment type="caution">
    <text evidence="2">The sequence shown here is derived from an EMBL/GenBank/DDBJ whole genome shotgun (WGS) entry which is preliminary data.</text>
</comment>
<organism evidence="2 3">
    <name type="scientific">Enteractinococcus helveticum</name>
    <dbReference type="NCBI Taxonomy" id="1837282"/>
    <lineage>
        <taxon>Bacteria</taxon>
        <taxon>Bacillati</taxon>
        <taxon>Actinomycetota</taxon>
        <taxon>Actinomycetes</taxon>
        <taxon>Micrococcales</taxon>
        <taxon>Micrococcaceae</taxon>
    </lineage>
</organism>
<dbReference type="Gene3D" id="2.30.40.10">
    <property type="entry name" value="Urease, subunit C, domain 1"/>
    <property type="match status" value="1"/>
</dbReference>
<dbReference type="CDD" id="cd01300">
    <property type="entry name" value="YtcJ_like"/>
    <property type="match status" value="1"/>
</dbReference>
<dbReference type="GO" id="GO:0016810">
    <property type="term" value="F:hydrolase activity, acting on carbon-nitrogen (but not peptide) bonds"/>
    <property type="evidence" value="ECO:0007669"/>
    <property type="project" value="InterPro"/>
</dbReference>
<dbReference type="RefSeq" id="WP_043056911.1">
    <property type="nucleotide sequence ID" value="NZ_LXEY01000010.1"/>
</dbReference>
<dbReference type="OrthoDB" id="3238066at2"/>
<sequence>MSDLIITNAQIWAPELIESDSILIRNDRIVVVGNLSEIHDRNPHRPIYLDVHGSAVLPGFHDAHVHPLGGGLDKLGCDLTTEHSLEGYERLILEFADAHESEWITGGGWFGDVFPGGFPHREFIDRILPDRPVVLTSHDAHGVWVNSEALKRAGIGQETPDPTFGIIQRDENGEATGVLLEAASELVTGHLPKPSPDRLVQAMAAAQEYLFSLGITAWHDAILGEYLTMPSAIETYQQMLSDGTLSARVSGSMWWIPGNGPEDVCEILQRVSEAKVGGFEVTSVKIMQDGMCENCTAAMLAPYDNVHPEISGDSVIPPEDLSRIVTALDAHGLSVHFHGVGDRAVRECLNAVEAARIANGPEGPKHQIAHLDVVNPEDFSRFAELNVTANLQPLWARADQEILERKLPLIGERAKHHFPFGSLQRAGAHIAFGSDWPVSDPNPIWGLHTACTRTAPLDDPHALNEESRVAMTPEECLGLEVAVRAYTLGPAEINNVDHEMGRIQESYLADLVILSGPLNEVADLNTLSVAKTLVGGVLVYEASSSSIGKARV</sequence>
<protein>
    <recommendedName>
        <fullName evidence="1">Amidohydrolase 3 domain-containing protein</fullName>
    </recommendedName>
</protein>
<dbReference type="Pfam" id="PF07969">
    <property type="entry name" value="Amidohydro_3"/>
    <property type="match status" value="1"/>
</dbReference>
<accession>A0A1B7M226</accession>
<evidence type="ECO:0000313" key="3">
    <source>
        <dbReference type="Proteomes" id="UP000078292"/>
    </source>
</evidence>
<dbReference type="InterPro" id="IPR032466">
    <property type="entry name" value="Metal_Hydrolase"/>
</dbReference>
<evidence type="ECO:0000259" key="1">
    <source>
        <dbReference type="Pfam" id="PF07969"/>
    </source>
</evidence>
<dbReference type="SUPFAM" id="SSF51556">
    <property type="entry name" value="Metallo-dependent hydrolases"/>
    <property type="match status" value="1"/>
</dbReference>
<dbReference type="InterPro" id="IPR011059">
    <property type="entry name" value="Metal-dep_hydrolase_composite"/>
</dbReference>
<gene>
    <name evidence="2" type="ORF">A6F49_05450</name>
</gene>
<evidence type="ECO:0000313" key="2">
    <source>
        <dbReference type="EMBL" id="OAV62610.1"/>
    </source>
</evidence>
<feature type="domain" description="Amidohydrolase 3" evidence="1">
    <location>
        <begin position="50"/>
        <end position="540"/>
    </location>
</feature>
<dbReference type="InterPro" id="IPR033932">
    <property type="entry name" value="YtcJ-like"/>
</dbReference>
<dbReference type="InterPro" id="IPR013108">
    <property type="entry name" value="Amidohydro_3"/>
</dbReference>
<keyword evidence="3" id="KW-1185">Reference proteome</keyword>
<name>A0A1B7M226_9MICC</name>
<dbReference type="PANTHER" id="PTHR22642">
    <property type="entry name" value="IMIDAZOLONEPROPIONASE"/>
    <property type="match status" value="1"/>
</dbReference>
<dbReference type="SUPFAM" id="SSF51338">
    <property type="entry name" value="Composite domain of metallo-dependent hydrolases"/>
    <property type="match status" value="1"/>
</dbReference>
<dbReference type="EMBL" id="LXEY01000010">
    <property type="protein sequence ID" value="OAV62610.1"/>
    <property type="molecule type" value="Genomic_DNA"/>
</dbReference>
<dbReference type="Gene3D" id="3.10.310.70">
    <property type="match status" value="1"/>
</dbReference>
<dbReference type="AlphaFoldDB" id="A0A1B7M226"/>
<proteinExistence type="predicted"/>